<accession>A0AAV9JV12</accession>
<proteinExistence type="inferred from homology"/>
<evidence type="ECO:0000313" key="6">
    <source>
        <dbReference type="Proteomes" id="UP001324427"/>
    </source>
</evidence>
<dbReference type="GO" id="GO:0016846">
    <property type="term" value="F:carbon-sulfur lyase activity"/>
    <property type="evidence" value="ECO:0007669"/>
    <property type="project" value="InterPro"/>
</dbReference>
<keyword evidence="3" id="KW-0862">Zinc</keyword>
<dbReference type="PANTHER" id="PTHR28620:SF1">
    <property type="entry name" value="CENP-V_GFA DOMAIN-CONTAINING PROTEIN"/>
    <property type="match status" value="1"/>
</dbReference>
<dbReference type="PROSITE" id="PS51891">
    <property type="entry name" value="CENP_V_GFA"/>
    <property type="match status" value="1"/>
</dbReference>
<dbReference type="InterPro" id="IPR011057">
    <property type="entry name" value="Mss4-like_sf"/>
</dbReference>
<dbReference type="PANTHER" id="PTHR28620">
    <property type="entry name" value="CENTROMERE PROTEIN V"/>
    <property type="match status" value="1"/>
</dbReference>
<dbReference type="AlphaFoldDB" id="A0AAV9JV12"/>
<feature type="domain" description="CENP-V/GFA" evidence="4">
    <location>
        <begin position="16"/>
        <end position="135"/>
    </location>
</feature>
<dbReference type="GO" id="GO:0046872">
    <property type="term" value="F:metal ion binding"/>
    <property type="evidence" value="ECO:0007669"/>
    <property type="project" value="UniProtKB-KW"/>
</dbReference>
<reference evidence="5 6" key="1">
    <citation type="submission" date="2021-11" db="EMBL/GenBank/DDBJ databases">
        <title>Black yeast isolated from Biological Soil Crust.</title>
        <authorList>
            <person name="Kurbessoian T."/>
        </authorList>
    </citation>
    <scope>NUCLEOTIDE SEQUENCE [LARGE SCALE GENOMIC DNA]</scope>
    <source>
        <strain evidence="5 6">CCFEE 5522</strain>
    </source>
</reference>
<dbReference type="EMBL" id="JAVFHQ010000004">
    <property type="protein sequence ID" value="KAK4549557.1"/>
    <property type="molecule type" value="Genomic_DNA"/>
</dbReference>
<evidence type="ECO:0000313" key="5">
    <source>
        <dbReference type="EMBL" id="KAK4549557.1"/>
    </source>
</evidence>
<sequence length="146" mass="16122">MTDAASKEPKPTPKTYKGNCHCGLITYTVTLPDALAPEGAGLINRCNCSICVKNGYHLVYPLRSDVHFLDGCDAKMKSYLMGTRQKPHRFCPECSSSVLIDFKDAPEEEQRPLLAMNASLFQDIDLANASYETFDGKAELDPPYAL</sequence>
<name>A0AAV9JV12_9PEZI</name>
<comment type="similarity">
    <text evidence="1">Belongs to the Gfa family.</text>
</comment>
<organism evidence="5 6">
    <name type="scientific">Oleoguttula mirabilis</name>
    <dbReference type="NCBI Taxonomy" id="1507867"/>
    <lineage>
        <taxon>Eukaryota</taxon>
        <taxon>Fungi</taxon>
        <taxon>Dikarya</taxon>
        <taxon>Ascomycota</taxon>
        <taxon>Pezizomycotina</taxon>
        <taxon>Dothideomycetes</taxon>
        <taxon>Dothideomycetidae</taxon>
        <taxon>Mycosphaerellales</taxon>
        <taxon>Teratosphaeriaceae</taxon>
        <taxon>Oleoguttula</taxon>
    </lineage>
</organism>
<keyword evidence="2" id="KW-0479">Metal-binding</keyword>
<dbReference type="Pfam" id="PF04828">
    <property type="entry name" value="GFA"/>
    <property type="match status" value="1"/>
</dbReference>
<keyword evidence="6" id="KW-1185">Reference proteome</keyword>
<evidence type="ECO:0000256" key="2">
    <source>
        <dbReference type="ARBA" id="ARBA00022723"/>
    </source>
</evidence>
<comment type="caution">
    <text evidence="5">The sequence shown here is derived from an EMBL/GenBank/DDBJ whole genome shotgun (WGS) entry which is preliminary data.</text>
</comment>
<dbReference type="SUPFAM" id="SSF51316">
    <property type="entry name" value="Mss4-like"/>
    <property type="match status" value="1"/>
</dbReference>
<dbReference type="Proteomes" id="UP001324427">
    <property type="component" value="Unassembled WGS sequence"/>
</dbReference>
<evidence type="ECO:0000256" key="3">
    <source>
        <dbReference type="ARBA" id="ARBA00022833"/>
    </source>
</evidence>
<dbReference type="InterPro" id="IPR052355">
    <property type="entry name" value="CENP-V-like"/>
</dbReference>
<dbReference type="InterPro" id="IPR006913">
    <property type="entry name" value="CENP-V/GFA"/>
</dbReference>
<evidence type="ECO:0000259" key="4">
    <source>
        <dbReference type="PROSITE" id="PS51891"/>
    </source>
</evidence>
<dbReference type="Gene3D" id="2.170.150.70">
    <property type="match status" value="1"/>
</dbReference>
<protein>
    <recommendedName>
        <fullName evidence="4">CENP-V/GFA domain-containing protein</fullName>
    </recommendedName>
</protein>
<evidence type="ECO:0000256" key="1">
    <source>
        <dbReference type="ARBA" id="ARBA00005495"/>
    </source>
</evidence>
<gene>
    <name evidence="5" type="ORF">LTR36_006554</name>
</gene>